<dbReference type="EMBL" id="UOGG01000101">
    <property type="protein sequence ID" value="VAX30164.1"/>
    <property type="molecule type" value="Genomic_DNA"/>
</dbReference>
<dbReference type="Gene3D" id="3.40.1280.10">
    <property type="match status" value="1"/>
</dbReference>
<dbReference type="InterPro" id="IPR029026">
    <property type="entry name" value="tRNA_m1G_MTases_N"/>
</dbReference>
<gene>
    <name evidence="2" type="ORF">MNBD_NITROSPINAE05-1019</name>
</gene>
<accession>A0A3B1D1U2</accession>
<organism evidence="2">
    <name type="scientific">hydrothermal vent metagenome</name>
    <dbReference type="NCBI Taxonomy" id="652676"/>
    <lineage>
        <taxon>unclassified sequences</taxon>
        <taxon>metagenomes</taxon>
        <taxon>ecological metagenomes</taxon>
    </lineage>
</organism>
<sequence length="181" mass="20283">MALVHFPVYNKTGEIVVSSVTTLDVHDSSRICRTYGAGVLYIVTPLETQQKLVDRIISHWKTGHGATYNPTRKEALLKSQVNNSLEDVIADITARSGQKPRTIVTHARELDRSVGYDAMRKKLNKDEQYLLIFGTGWGLEKNIIEKADYLLNPIKGSEEYNHLPVRAAIAIILDRLLGVGR</sequence>
<dbReference type="CDD" id="cd18085">
    <property type="entry name" value="TM1570-like"/>
    <property type="match status" value="1"/>
</dbReference>
<reference evidence="2" key="1">
    <citation type="submission" date="2018-06" db="EMBL/GenBank/DDBJ databases">
        <authorList>
            <person name="Zhirakovskaya E."/>
        </authorList>
    </citation>
    <scope>NUCLEOTIDE SEQUENCE</scope>
</reference>
<dbReference type="Pfam" id="PF09936">
    <property type="entry name" value="Methyltrn_RNA_4"/>
    <property type="match status" value="1"/>
</dbReference>
<proteinExistence type="predicted"/>
<protein>
    <recommendedName>
        <fullName evidence="1">tRNA (guanine-N(1)-)-methyltransferase C-terminal domain-containing protein</fullName>
    </recommendedName>
</protein>
<dbReference type="InterPro" id="IPR019230">
    <property type="entry name" value="RNA_MeTrfase_C_dom"/>
</dbReference>
<dbReference type="AlphaFoldDB" id="A0A3B1D1U2"/>
<feature type="domain" description="tRNA (guanine-N(1)-)-methyltransferase C-terminal" evidence="1">
    <location>
        <begin position="1"/>
        <end position="178"/>
    </location>
</feature>
<evidence type="ECO:0000313" key="2">
    <source>
        <dbReference type="EMBL" id="VAX30164.1"/>
    </source>
</evidence>
<name>A0A3B1D1U2_9ZZZZ</name>
<evidence type="ECO:0000259" key="1">
    <source>
        <dbReference type="Pfam" id="PF09936"/>
    </source>
</evidence>